<gene>
    <name evidence="1" type="ORF">ECPE_LOCUS10012</name>
</gene>
<dbReference type="EMBL" id="UZAN01048328">
    <property type="protein sequence ID" value="VDP86343.1"/>
    <property type="molecule type" value="Genomic_DNA"/>
</dbReference>
<evidence type="ECO:0000313" key="3">
    <source>
        <dbReference type="WBParaSite" id="ECPE_0001004401-mRNA-1"/>
    </source>
</evidence>
<name>A0A183ASS7_9TREM</name>
<dbReference type="AlphaFoldDB" id="A0A183ASS7"/>
<dbReference type="SUPFAM" id="SSF48403">
    <property type="entry name" value="Ankyrin repeat"/>
    <property type="match status" value="1"/>
</dbReference>
<reference evidence="1 2" key="2">
    <citation type="submission" date="2018-11" db="EMBL/GenBank/DDBJ databases">
        <authorList>
            <consortium name="Pathogen Informatics"/>
        </authorList>
    </citation>
    <scope>NUCLEOTIDE SEQUENCE [LARGE SCALE GENOMIC DNA]</scope>
    <source>
        <strain evidence="1 2">Egypt</strain>
    </source>
</reference>
<dbReference type="Proteomes" id="UP000272942">
    <property type="component" value="Unassembled WGS sequence"/>
</dbReference>
<dbReference type="Gene3D" id="1.25.40.20">
    <property type="entry name" value="Ankyrin repeat-containing domain"/>
    <property type="match status" value="1"/>
</dbReference>
<dbReference type="InterPro" id="IPR036770">
    <property type="entry name" value="Ankyrin_rpt-contain_sf"/>
</dbReference>
<evidence type="ECO:0000313" key="2">
    <source>
        <dbReference type="Proteomes" id="UP000272942"/>
    </source>
</evidence>
<evidence type="ECO:0000313" key="1">
    <source>
        <dbReference type="EMBL" id="VDP86343.1"/>
    </source>
</evidence>
<dbReference type="WBParaSite" id="ECPE_0001004401-mRNA-1">
    <property type="protein sequence ID" value="ECPE_0001004401-mRNA-1"/>
    <property type="gene ID" value="ECPE_0001004401"/>
</dbReference>
<protein>
    <submittedName>
        <fullName evidence="3">ANK_REP_REGION domain-containing protein</fullName>
    </submittedName>
</protein>
<dbReference type="OrthoDB" id="271273at2759"/>
<proteinExistence type="predicted"/>
<reference evidence="3" key="1">
    <citation type="submission" date="2016-06" db="UniProtKB">
        <authorList>
            <consortium name="WormBaseParasite"/>
        </authorList>
    </citation>
    <scope>IDENTIFICATION</scope>
</reference>
<sequence length="154" mass="17000">MATGNGAAFAALCTRGVDVNSGLIGSTIHYAAAYGQLQIVKTLLGLTPYTEKHGTENNLANPRLRDIYGRTPTQLALQALNAAYERGSNPERYRKLLKILQKAEERFKQDLSVERNTSFAKLLKSALPVLTEVYLTTTKPSIRDPTYPRVYVLG</sequence>
<organism evidence="3">
    <name type="scientific">Echinostoma caproni</name>
    <dbReference type="NCBI Taxonomy" id="27848"/>
    <lineage>
        <taxon>Eukaryota</taxon>
        <taxon>Metazoa</taxon>
        <taxon>Spiralia</taxon>
        <taxon>Lophotrochozoa</taxon>
        <taxon>Platyhelminthes</taxon>
        <taxon>Trematoda</taxon>
        <taxon>Digenea</taxon>
        <taxon>Plagiorchiida</taxon>
        <taxon>Echinostomata</taxon>
        <taxon>Echinostomatoidea</taxon>
        <taxon>Echinostomatidae</taxon>
        <taxon>Echinostoma</taxon>
    </lineage>
</organism>
<accession>A0A183ASS7</accession>
<keyword evidence="2" id="KW-1185">Reference proteome</keyword>